<keyword evidence="6" id="KW-0067">ATP-binding</keyword>
<organism evidence="11 12">
    <name type="scientific">Candida viswanathii</name>
    <dbReference type="NCBI Taxonomy" id="5486"/>
    <lineage>
        <taxon>Eukaryota</taxon>
        <taxon>Fungi</taxon>
        <taxon>Dikarya</taxon>
        <taxon>Ascomycota</taxon>
        <taxon>Saccharomycotina</taxon>
        <taxon>Pichiomycetes</taxon>
        <taxon>Debaryomycetaceae</taxon>
        <taxon>Candida/Lodderomyces clade</taxon>
        <taxon>Candida</taxon>
    </lineage>
</organism>
<feature type="transmembrane region" description="Helical" evidence="9">
    <location>
        <begin position="185"/>
        <end position="203"/>
    </location>
</feature>
<dbReference type="GO" id="GO:0031389">
    <property type="term" value="C:Rad17 RFC-like complex"/>
    <property type="evidence" value="ECO:0007669"/>
    <property type="project" value="TreeGrafter"/>
</dbReference>
<dbReference type="OrthoDB" id="4199794at2759"/>
<dbReference type="GO" id="GO:0006281">
    <property type="term" value="P:DNA repair"/>
    <property type="evidence" value="ECO:0007669"/>
    <property type="project" value="TreeGrafter"/>
</dbReference>
<feature type="region of interest" description="Disordered" evidence="8">
    <location>
        <begin position="1"/>
        <end position="47"/>
    </location>
</feature>
<evidence type="ECO:0000259" key="10">
    <source>
        <dbReference type="PROSITE" id="PS50850"/>
    </source>
</evidence>
<dbReference type="Pfam" id="PF00004">
    <property type="entry name" value="AAA"/>
    <property type="match status" value="1"/>
</dbReference>
<dbReference type="GO" id="GO:0005524">
    <property type="term" value="F:ATP binding"/>
    <property type="evidence" value="ECO:0007669"/>
    <property type="project" value="UniProtKB-KW"/>
</dbReference>
<dbReference type="SUPFAM" id="SSF52540">
    <property type="entry name" value="P-loop containing nucleoside triphosphate hydrolases"/>
    <property type="match status" value="1"/>
</dbReference>
<dbReference type="CDD" id="cd17352">
    <property type="entry name" value="MFS_MCT_SLC16"/>
    <property type="match status" value="1"/>
</dbReference>
<dbReference type="Gene3D" id="1.10.8.60">
    <property type="match status" value="1"/>
</dbReference>
<feature type="transmembrane region" description="Helical" evidence="9">
    <location>
        <begin position="344"/>
        <end position="363"/>
    </location>
</feature>
<reference evidence="11 12" key="1">
    <citation type="submission" date="2018-06" db="EMBL/GenBank/DDBJ databases">
        <title>Whole genome sequencing of Candida tropicalis (genome annotated by CSBL at Korea University).</title>
        <authorList>
            <person name="Ahn J."/>
        </authorList>
    </citation>
    <scope>NUCLEOTIDE SEQUENCE [LARGE SCALE GENOMIC DNA]</scope>
    <source>
        <strain evidence="11 12">ATCC 20962</strain>
    </source>
</reference>
<evidence type="ECO:0000313" key="11">
    <source>
        <dbReference type="EMBL" id="RCK64943.1"/>
    </source>
</evidence>
<dbReference type="Gene3D" id="1.20.272.10">
    <property type="match status" value="1"/>
</dbReference>
<dbReference type="Pfam" id="PF07690">
    <property type="entry name" value="MFS_1"/>
    <property type="match status" value="1"/>
</dbReference>
<dbReference type="GO" id="GO:0005663">
    <property type="term" value="C:DNA replication factor C complex"/>
    <property type="evidence" value="ECO:0007669"/>
    <property type="project" value="TreeGrafter"/>
</dbReference>
<keyword evidence="5" id="KW-0547">Nucleotide-binding</keyword>
<dbReference type="Proteomes" id="UP000253472">
    <property type="component" value="Unassembled WGS sequence"/>
</dbReference>
<evidence type="ECO:0000256" key="7">
    <source>
        <dbReference type="ARBA" id="ARBA00023242"/>
    </source>
</evidence>
<dbReference type="SUPFAM" id="SSF48019">
    <property type="entry name" value="post-AAA+ oligomerization domain-like"/>
    <property type="match status" value="1"/>
</dbReference>
<feature type="transmembrane region" description="Helical" evidence="9">
    <location>
        <begin position="369"/>
        <end position="395"/>
    </location>
</feature>
<dbReference type="GO" id="GO:0016020">
    <property type="term" value="C:membrane"/>
    <property type="evidence" value="ECO:0007669"/>
    <property type="project" value="UniProtKB-SubCell"/>
</dbReference>
<dbReference type="AlphaFoldDB" id="A0A367YGD9"/>
<evidence type="ECO:0000313" key="12">
    <source>
        <dbReference type="Proteomes" id="UP000253472"/>
    </source>
</evidence>
<feature type="transmembrane region" description="Helical" evidence="9">
    <location>
        <begin position="313"/>
        <end position="332"/>
    </location>
</feature>
<dbReference type="GO" id="GO:0016887">
    <property type="term" value="F:ATP hydrolysis activity"/>
    <property type="evidence" value="ECO:0007669"/>
    <property type="project" value="InterPro"/>
</dbReference>
<keyword evidence="12" id="KW-1185">Reference proteome</keyword>
<feature type="transmembrane region" description="Helical" evidence="9">
    <location>
        <begin position="60"/>
        <end position="85"/>
    </location>
</feature>
<evidence type="ECO:0000256" key="9">
    <source>
        <dbReference type="SAM" id="Phobius"/>
    </source>
</evidence>
<dbReference type="Gene3D" id="3.40.50.300">
    <property type="entry name" value="P-loop containing nucleotide triphosphate hydrolases"/>
    <property type="match status" value="1"/>
</dbReference>
<dbReference type="InterPro" id="IPR013748">
    <property type="entry name" value="Rep_factorC_C"/>
</dbReference>
<dbReference type="CDD" id="cd00009">
    <property type="entry name" value="AAA"/>
    <property type="match status" value="1"/>
</dbReference>
<accession>A0A367YGD9</accession>
<comment type="caution">
    <text evidence="11">The sequence shown here is derived from an EMBL/GenBank/DDBJ whole genome shotgun (WGS) entry which is preliminary data.</text>
</comment>
<dbReference type="STRING" id="5486.A0A367YGD9"/>
<dbReference type="PANTHER" id="PTHR11669:SF9">
    <property type="entry name" value="REPLICATION FACTOR C SUBUNIT 5"/>
    <property type="match status" value="1"/>
</dbReference>
<feature type="domain" description="Major facilitator superfamily (MFS) profile" evidence="10">
    <location>
        <begin position="60"/>
        <end position="458"/>
    </location>
</feature>
<dbReference type="EMBL" id="QLNQ01000021">
    <property type="protein sequence ID" value="RCK64943.1"/>
    <property type="molecule type" value="Genomic_DNA"/>
</dbReference>
<proteinExistence type="inferred from homology"/>
<dbReference type="Pfam" id="PF08542">
    <property type="entry name" value="Rep_fac_C"/>
    <property type="match status" value="1"/>
</dbReference>
<dbReference type="GO" id="GO:0022857">
    <property type="term" value="F:transmembrane transporter activity"/>
    <property type="evidence" value="ECO:0007669"/>
    <property type="project" value="InterPro"/>
</dbReference>
<dbReference type="GO" id="GO:0003677">
    <property type="term" value="F:DNA binding"/>
    <property type="evidence" value="ECO:0007669"/>
    <property type="project" value="InterPro"/>
</dbReference>
<keyword evidence="9" id="KW-0472">Membrane</keyword>
<comment type="subcellular location">
    <subcellularLocation>
        <location evidence="2">Membrane</location>
        <topology evidence="2">Multi-pass membrane protein</topology>
    </subcellularLocation>
    <subcellularLocation>
        <location evidence="1">Nucleus</location>
    </subcellularLocation>
</comment>
<dbReference type="InterPro" id="IPR047854">
    <property type="entry name" value="RFC_lid"/>
</dbReference>
<evidence type="ECO:0000256" key="8">
    <source>
        <dbReference type="SAM" id="MobiDB-lite"/>
    </source>
</evidence>
<dbReference type="GO" id="GO:0006271">
    <property type="term" value="P:DNA strand elongation involved in DNA replication"/>
    <property type="evidence" value="ECO:0007669"/>
    <property type="project" value="UniProtKB-ARBA"/>
</dbReference>
<dbReference type="InterPro" id="IPR011701">
    <property type="entry name" value="MFS"/>
</dbReference>
<feature type="transmembrane region" description="Helical" evidence="9">
    <location>
        <begin position="215"/>
        <end position="235"/>
    </location>
</feature>
<dbReference type="InterPro" id="IPR036259">
    <property type="entry name" value="MFS_trans_sf"/>
</dbReference>
<dbReference type="InterPro" id="IPR003593">
    <property type="entry name" value="AAA+_ATPase"/>
</dbReference>
<dbReference type="SUPFAM" id="SSF103473">
    <property type="entry name" value="MFS general substrate transporter"/>
    <property type="match status" value="1"/>
</dbReference>
<dbReference type="InterPro" id="IPR020846">
    <property type="entry name" value="MFS_dom"/>
</dbReference>
<dbReference type="InterPro" id="IPR003959">
    <property type="entry name" value="ATPase_AAA_core"/>
</dbReference>
<dbReference type="FunFam" id="3.40.50.300:FF:000129">
    <property type="entry name" value="Replication factor C subunit 5"/>
    <property type="match status" value="1"/>
</dbReference>
<feature type="transmembrane region" description="Helical" evidence="9">
    <location>
        <begin position="407"/>
        <end position="426"/>
    </location>
</feature>
<dbReference type="InterPro" id="IPR027417">
    <property type="entry name" value="P-loop_NTPase"/>
</dbReference>
<dbReference type="PANTHER" id="PTHR11669">
    <property type="entry name" value="REPLICATION FACTOR C / DNA POLYMERASE III GAMMA-TAU SUBUNIT"/>
    <property type="match status" value="1"/>
</dbReference>
<dbReference type="CDD" id="cd18140">
    <property type="entry name" value="HLD_clamp_RFC"/>
    <property type="match status" value="1"/>
</dbReference>
<keyword evidence="4" id="KW-0235">DNA replication</keyword>
<dbReference type="InterPro" id="IPR050238">
    <property type="entry name" value="DNA_Rep/Repair_Clamp_Loader"/>
</dbReference>
<feature type="compositionally biased region" description="Acidic residues" evidence="8">
    <location>
        <begin position="37"/>
        <end position="47"/>
    </location>
</feature>
<feature type="transmembrane region" description="Helical" evidence="9">
    <location>
        <begin position="97"/>
        <end position="119"/>
    </location>
</feature>
<protein>
    <submittedName>
        <fullName evidence="11">Replication factor C subunit 3</fullName>
    </submittedName>
</protein>
<dbReference type="NCBIfam" id="NF001679">
    <property type="entry name" value="PRK00440.1"/>
    <property type="match status" value="1"/>
</dbReference>
<keyword evidence="7" id="KW-0539">Nucleus</keyword>
<dbReference type="InterPro" id="IPR008921">
    <property type="entry name" value="DNA_pol3_clamp-load_cplx_C"/>
</dbReference>
<keyword evidence="9" id="KW-1133">Transmembrane helix</keyword>
<evidence type="ECO:0000256" key="3">
    <source>
        <dbReference type="ARBA" id="ARBA00005378"/>
    </source>
</evidence>
<feature type="transmembrane region" description="Helical" evidence="9">
    <location>
        <begin position="438"/>
        <end position="454"/>
    </location>
</feature>
<name>A0A367YGD9_9ASCO</name>
<sequence length="776" mass="85666">MSHEGTSTIQLTTLSKRGNDEPRETSIQLEFRGTNEPIDDDGDDEEEEYYPDGGVKAYSVILGCFLGNIVNLGLINSIGAIQAYVSVHQLQNLKQTSISWIFSIYLCLAFGGGIITGPLFDKHGPLAILIVSTAFIFLGLMGSAQSVEIWQFILSFISLGIGNGLGMTPLVGVISQWFSKKRGNCTGLATSGGSVGGLVFPLMLRHLYLEYGYVWAIRVLAFVCLGCMIAAILLVKGRSVSGTANNNNADDDDNNNNNASIVLTSAWKKLKAIRPEPKFAYLIVGAILGELSLMFVVTYYASYAISKGASESMSYLLLTIWNAAGTLGRWLPAYISDFYGRFNINILMLTGYTLCIFVLWYPFGSDIKVLYAVSLLGGYFQGSISSMLPVCLLLITPVREIGTKYGILNTILSFVTLFGIPIGSIIIKNGTSDEYNRLVISIGCISFGSVMFWVEKYRPDNLEEVKGQQEIVTTVRKFVETGRLPHLLFYGPPGTGKTSTIVALAKEIYGPKNYKNMVLELNASDDRGIDVVRNQIKNFASTRQIFTSANGNQFKLIVLDEADAMTNVAQNSLRRIIEKYTKNCRFCILANYSHKLNPALISRCTRFRFTPIDESAIRDRMNYVIIKEGVKITDDALTSLLKLSNGDMRRALNVLQACQAAKENEEEVIDIDMIYECIGAPHPQDVETCLDSILKDDWTTAYLTLNKYKNVKGLALIDLITGFVEILNNYQLSVKTRAEILKGLSDIEHGISRGGNDKIQTSAIIGVIKDAMEFQK</sequence>
<dbReference type="FunFam" id="1.20.272.10:FF:000004">
    <property type="entry name" value="Replication factor C subunit 5"/>
    <property type="match status" value="1"/>
</dbReference>
<evidence type="ECO:0000256" key="5">
    <source>
        <dbReference type="ARBA" id="ARBA00022741"/>
    </source>
</evidence>
<dbReference type="GO" id="GO:0031390">
    <property type="term" value="C:Ctf18 RFC-like complex"/>
    <property type="evidence" value="ECO:0007669"/>
    <property type="project" value="TreeGrafter"/>
</dbReference>
<evidence type="ECO:0000256" key="6">
    <source>
        <dbReference type="ARBA" id="ARBA00022840"/>
    </source>
</evidence>
<evidence type="ECO:0000256" key="4">
    <source>
        <dbReference type="ARBA" id="ARBA00022705"/>
    </source>
</evidence>
<evidence type="ECO:0000256" key="1">
    <source>
        <dbReference type="ARBA" id="ARBA00004123"/>
    </source>
</evidence>
<gene>
    <name evidence="11" type="primary">RFC3</name>
    <name evidence="11" type="ORF">Cantr_00703</name>
</gene>
<dbReference type="GO" id="GO:0031391">
    <property type="term" value="C:Elg1 RFC-like complex"/>
    <property type="evidence" value="ECO:0007669"/>
    <property type="project" value="TreeGrafter"/>
</dbReference>
<dbReference type="GO" id="GO:0003689">
    <property type="term" value="F:DNA clamp loader activity"/>
    <property type="evidence" value="ECO:0007669"/>
    <property type="project" value="TreeGrafter"/>
</dbReference>
<dbReference type="Pfam" id="PF21960">
    <property type="entry name" value="RCF1-5-like_lid"/>
    <property type="match status" value="1"/>
</dbReference>
<feature type="compositionally biased region" description="Polar residues" evidence="8">
    <location>
        <begin position="1"/>
        <end position="16"/>
    </location>
</feature>
<comment type="similarity">
    <text evidence="3">Belongs to the activator 1 small subunits family.</text>
</comment>
<feature type="transmembrane region" description="Helical" evidence="9">
    <location>
        <begin position="279"/>
        <end position="301"/>
    </location>
</feature>
<feature type="transmembrane region" description="Helical" evidence="9">
    <location>
        <begin position="126"/>
        <end position="143"/>
    </location>
</feature>
<evidence type="ECO:0000256" key="2">
    <source>
        <dbReference type="ARBA" id="ARBA00004141"/>
    </source>
</evidence>
<dbReference type="PROSITE" id="PS50850">
    <property type="entry name" value="MFS"/>
    <property type="match status" value="1"/>
</dbReference>
<dbReference type="SMART" id="SM00382">
    <property type="entry name" value="AAA"/>
    <property type="match status" value="1"/>
</dbReference>
<feature type="transmembrane region" description="Helical" evidence="9">
    <location>
        <begin position="149"/>
        <end position="173"/>
    </location>
</feature>
<keyword evidence="9" id="KW-0812">Transmembrane</keyword>
<dbReference type="Gene3D" id="1.20.1250.20">
    <property type="entry name" value="MFS general substrate transporter like domains"/>
    <property type="match status" value="1"/>
</dbReference>